<feature type="active site" description="Proton donor" evidence="2">
    <location>
        <position position="45"/>
    </location>
</feature>
<dbReference type="InterPro" id="IPR009097">
    <property type="entry name" value="Cyclic_Pdiesterase"/>
</dbReference>
<dbReference type="GeneID" id="10289259"/>
<dbReference type="GO" id="GO:0004113">
    <property type="term" value="F:2',3'-cyclic-nucleotide 3'-phosphodiesterase activity"/>
    <property type="evidence" value="ECO:0007669"/>
    <property type="project" value="InterPro"/>
</dbReference>
<evidence type="ECO:0000256" key="2">
    <source>
        <dbReference type="HAMAP-Rule" id="MF_01940"/>
    </source>
</evidence>
<evidence type="ECO:0000256" key="1">
    <source>
        <dbReference type="ARBA" id="ARBA00022801"/>
    </source>
</evidence>
<comment type="catalytic activity">
    <reaction evidence="2">
        <text>a 3'-end 2',3'-cyclophospho-ribonucleotide-RNA + H2O = a 3'-end 2'-phospho-ribonucleotide-RNA + H(+)</text>
        <dbReference type="Rhea" id="RHEA:11828"/>
        <dbReference type="Rhea" id="RHEA-COMP:10464"/>
        <dbReference type="Rhea" id="RHEA-COMP:17353"/>
        <dbReference type="ChEBI" id="CHEBI:15377"/>
        <dbReference type="ChEBI" id="CHEBI:15378"/>
        <dbReference type="ChEBI" id="CHEBI:83064"/>
        <dbReference type="ChEBI" id="CHEBI:173113"/>
        <dbReference type="EC" id="3.1.4.58"/>
    </reaction>
</comment>
<gene>
    <name evidence="4" type="ordered locus">VMUT_1607</name>
</gene>
<dbReference type="AlphaFoldDB" id="F0QU25"/>
<dbReference type="EMBL" id="CP002529">
    <property type="protein sequence ID" value="ADY01811.1"/>
    <property type="molecule type" value="Genomic_DNA"/>
</dbReference>
<dbReference type="HAMAP" id="MF_01940">
    <property type="entry name" value="RNA_CPDase"/>
    <property type="match status" value="1"/>
</dbReference>
<sequence>MSKEIYRVFIAVDLTDQLKEPIIRMQKELMSTGVDMKPVEPENMHITLRFIGEIGRDLVEEVKKRLSSIKYNQFTMHVRGVGAFPNIERPRVIWVGIEEGARDLMNLHELLMKFTGDIGERDERGFVPHLTIARVKYVRNRDRYMEVIRKYENMDFGTQLVDSIKLKRSILTPKGPIYSDLMTIKLS</sequence>
<dbReference type="GO" id="GO:0008664">
    <property type="term" value="F:RNA 2',3'-cyclic 3'-phosphodiesterase activity"/>
    <property type="evidence" value="ECO:0007669"/>
    <property type="project" value="UniProtKB-EC"/>
</dbReference>
<feature type="active site" description="Proton acceptor" evidence="2">
    <location>
        <position position="129"/>
    </location>
</feature>
<dbReference type="HOGENOM" id="CLU_081251_3_4_2"/>
<comment type="function">
    <text evidence="2">Hydrolyzes RNA 2',3'-cyclic phosphodiester to an RNA 2'-phosphomonoester.</text>
</comment>
<dbReference type="Gene3D" id="3.90.1140.10">
    <property type="entry name" value="Cyclic phosphodiesterase"/>
    <property type="match status" value="1"/>
</dbReference>
<accession>F0QU25</accession>
<comment type="similarity">
    <text evidence="2">Belongs to the 2H phosphoesterase superfamily. ThpR family.</text>
</comment>
<dbReference type="GO" id="GO:0016874">
    <property type="term" value="F:ligase activity"/>
    <property type="evidence" value="ECO:0007669"/>
    <property type="project" value="UniProtKB-KW"/>
</dbReference>
<evidence type="ECO:0000313" key="5">
    <source>
        <dbReference type="Proteomes" id="UP000007485"/>
    </source>
</evidence>
<dbReference type="KEGG" id="vmo:VMUT_1607"/>
<keyword evidence="4" id="KW-0436">Ligase</keyword>
<feature type="domain" description="Phosphoesterase HXTX" evidence="3">
    <location>
        <begin position="98"/>
        <end position="178"/>
    </location>
</feature>
<evidence type="ECO:0000313" key="4">
    <source>
        <dbReference type="EMBL" id="ADY01811.1"/>
    </source>
</evidence>
<dbReference type="SUPFAM" id="SSF55144">
    <property type="entry name" value="LigT-like"/>
    <property type="match status" value="1"/>
</dbReference>
<protein>
    <recommendedName>
        <fullName evidence="2">RNA 2',3'-cyclic phosphodiesterase</fullName>
        <shortName evidence="2">RNA 2',3'-CPDase</shortName>
        <ecNumber evidence="2">3.1.4.58</ecNumber>
    </recommendedName>
</protein>
<keyword evidence="1 2" id="KW-0378">Hydrolase</keyword>
<dbReference type="Proteomes" id="UP000007485">
    <property type="component" value="Chromosome"/>
</dbReference>
<dbReference type="EC" id="3.1.4.58" evidence="2"/>
<dbReference type="PANTHER" id="PTHR35561">
    <property type="entry name" value="RNA 2',3'-CYCLIC PHOSPHODIESTERASE"/>
    <property type="match status" value="1"/>
</dbReference>
<reference evidence="4 5" key="1">
    <citation type="journal article" date="2011" name="J. Bacteriol.">
        <title>Complete genome sequence of 'Vulcanisaeta moutnovskia' strain 768-28, a novel member of the hyperthermophilic crenarchaeal genus vulcanisaeta.</title>
        <authorList>
            <person name="Gumerov V.M."/>
            <person name="Mardanov A.V."/>
            <person name="Beletsky A.V."/>
            <person name="Prokofeva M.I."/>
            <person name="Bonch-Osmolovskaya E.A."/>
            <person name="Ravin N.V."/>
            <person name="Skryabin K.G."/>
        </authorList>
    </citation>
    <scope>NUCLEOTIDE SEQUENCE [LARGE SCALE GENOMIC DNA]</scope>
    <source>
        <strain evidence="4 5">768-28</strain>
    </source>
</reference>
<dbReference type="Pfam" id="PF02834">
    <property type="entry name" value="LigT_PEase"/>
    <property type="match status" value="2"/>
</dbReference>
<evidence type="ECO:0000259" key="3">
    <source>
        <dbReference type="Pfam" id="PF02834"/>
    </source>
</evidence>
<keyword evidence="5" id="KW-1185">Reference proteome</keyword>
<name>F0QU25_VULM7</name>
<dbReference type="InterPro" id="IPR004175">
    <property type="entry name" value="RNA_CPDase"/>
</dbReference>
<dbReference type="STRING" id="985053.VMUT_1607"/>
<organism evidence="4 5">
    <name type="scientific">Vulcanisaeta moutnovskia (strain 768-28)</name>
    <dbReference type="NCBI Taxonomy" id="985053"/>
    <lineage>
        <taxon>Archaea</taxon>
        <taxon>Thermoproteota</taxon>
        <taxon>Thermoprotei</taxon>
        <taxon>Thermoproteales</taxon>
        <taxon>Thermoproteaceae</taxon>
        <taxon>Vulcanisaeta</taxon>
    </lineage>
</organism>
<dbReference type="NCBIfam" id="TIGR02258">
    <property type="entry name" value="2_5_ligase"/>
    <property type="match status" value="1"/>
</dbReference>
<feature type="short sequence motif" description="HXTX 1" evidence="2">
    <location>
        <begin position="45"/>
        <end position="48"/>
    </location>
</feature>
<proteinExistence type="inferred from homology"/>
<dbReference type="RefSeq" id="WP_013604973.1">
    <property type="nucleotide sequence ID" value="NC_015151.1"/>
</dbReference>
<dbReference type="OrthoDB" id="44091at2157"/>
<feature type="short sequence motif" description="HXTX 2" evidence="2">
    <location>
        <begin position="129"/>
        <end position="132"/>
    </location>
</feature>
<dbReference type="PANTHER" id="PTHR35561:SF1">
    <property type="entry name" value="RNA 2',3'-CYCLIC PHOSPHODIESTERASE"/>
    <property type="match status" value="1"/>
</dbReference>
<feature type="domain" description="Phosphoesterase HXTX" evidence="3">
    <location>
        <begin position="12"/>
        <end position="94"/>
    </location>
</feature>
<dbReference type="InterPro" id="IPR014051">
    <property type="entry name" value="Phosphoesterase_HXTX"/>
</dbReference>
<dbReference type="eggNOG" id="arCOG01736">
    <property type="taxonomic scope" value="Archaea"/>
</dbReference>